<dbReference type="KEGG" id="prag:EKN56_05915"/>
<proteinExistence type="predicted"/>
<dbReference type="InterPro" id="IPR009057">
    <property type="entry name" value="Homeodomain-like_sf"/>
</dbReference>
<reference evidence="2 3" key="1">
    <citation type="submission" date="2019-03" db="EMBL/GenBank/DDBJ databases">
        <title>Pragia sp. nov. isolated from the gut tract of Carduelis flavirostris.</title>
        <authorList>
            <person name="Ge Y."/>
        </authorList>
    </citation>
    <scope>NUCLEOTIDE SEQUENCE [LARGE SCALE GENOMIC DNA]</scope>
    <source>
        <strain evidence="2 3">CF-458</strain>
    </source>
</reference>
<evidence type="ECO:0000259" key="1">
    <source>
        <dbReference type="Pfam" id="PF08765"/>
    </source>
</evidence>
<dbReference type="RefSeq" id="WP_130590958.1">
    <property type="nucleotide sequence ID" value="NZ_CP034752.1"/>
</dbReference>
<evidence type="ECO:0000313" key="2">
    <source>
        <dbReference type="EMBL" id="QBH95978.1"/>
    </source>
</evidence>
<gene>
    <name evidence="2" type="ORF">EKN56_05915</name>
</gene>
<feature type="domain" description="Mor transcription activator" evidence="1">
    <location>
        <begin position="67"/>
        <end position="150"/>
    </location>
</feature>
<dbReference type="AlphaFoldDB" id="A0A411WIG5"/>
<protein>
    <submittedName>
        <fullName evidence="2">Mor transcription activator family protein</fullName>
    </submittedName>
</protein>
<evidence type="ECO:0000313" key="3">
    <source>
        <dbReference type="Proteomes" id="UP000293154"/>
    </source>
</evidence>
<dbReference type="SUPFAM" id="SSF46689">
    <property type="entry name" value="Homeodomain-like"/>
    <property type="match status" value="1"/>
</dbReference>
<accession>A0A411WIG5</accession>
<organism evidence="2 3">
    <name type="scientific">Limnobaculum zhutongyuii</name>
    <dbReference type="NCBI Taxonomy" id="2498113"/>
    <lineage>
        <taxon>Bacteria</taxon>
        <taxon>Pseudomonadati</taxon>
        <taxon>Pseudomonadota</taxon>
        <taxon>Gammaproteobacteria</taxon>
        <taxon>Enterobacterales</taxon>
        <taxon>Budviciaceae</taxon>
        <taxon>Limnobaculum</taxon>
    </lineage>
</organism>
<keyword evidence="3" id="KW-1185">Reference proteome</keyword>
<sequence length="152" mass="17120">MKLSFNRDELERLESLLPESAKSLVLILGYAATARLISRFGGVTLSAKTGLAKERSGGVHTMLRDVLNDDELKKLIDYLGGDQFYIPRCDVAFRKLRDARFVAAIAENLDKGLSTRQAMARLCPEFNISDRQGWKLIHQHNADSSNHQQNLF</sequence>
<dbReference type="EMBL" id="CP034752">
    <property type="protein sequence ID" value="QBH95978.1"/>
    <property type="molecule type" value="Genomic_DNA"/>
</dbReference>
<dbReference type="InterPro" id="IPR014875">
    <property type="entry name" value="Mor_transcription_activator"/>
</dbReference>
<dbReference type="Proteomes" id="UP000293154">
    <property type="component" value="Chromosome"/>
</dbReference>
<dbReference type="Pfam" id="PF08765">
    <property type="entry name" value="Mor"/>
    <property type="match status" value="1"/>
</dbReference>
<name>A0A411WIG5_9GAMM</name>
<dbReference type="OrthoDB" id="8896696at2"/>